<dbReference type="InterPro" id="IPR033985">
    <property type="entry name" value="SusD-like_N"/>
</dbReference>
<sequence>MRNIALTIITSLLLISVSSCEDMMGDFLEKAPGVDVTEDTIFSSKAEVEKFLASIYQYGIHSTFGYGTNNLIAGPQSTLSAGATDEAETCAAWYDTQKWNNGSLSPNDTYDGRWPYRWIAIRKITVMLDRVDEVPDISREYAAQLKAESKTLRAMNYYEMLKRYGGVPIINQRIQLSDNLKIPRSSVEDVANFILSDLNDETVNALPLNQTGVLKGRIHQGVALALRAKLYLLIARDLFNTDKPYMNFGSNNNLICMGKHDNELWNKAAVAAKDVLDWAKEAGCSLITDQGVTKNYKYQWEQYDNNEIILAEKASGTCGKWSWPWNAISPPNVYPGNSGQSGITVTFNFVKKYEKIDGTEQTWDENGGNDLQAKMAELDPRFAQTIAYNQSYWNKEFPKMEIYEGGRQYPTCSGGFWLHKHYPEIISEEVWTYVPNSTILSLNEFYLNYAEALNEYNNGPTQEAYDAINEIRTRSGMPNIPSGLDYLAFREKVRHERAIELAFDDHRLYDVRHWKIAQNEGVMNGNMWGLKITQIDGSNEFHYEPYVFETRTFSTKMYLEPFPQGEVNKGYLIQNPGY</sequence>
<dbReference type="RefSeq" id="WP_200754780.1">
    <property type="nucleotide sequence ID" value="NZ_AP023322.1"/>
</dbReference>
<dbReference type="GO" id="GO:0009279">
    <property type="term" value="C:cell outer membrane"/>
    <property type="evidence" value="ECO:0007669"/>
    <property type="project" value="UniProtKB-SubCell"/>
</dbReference>
<evidence type="ECO:0000256" key="2">
    <source>
        <dbReference type="ARBA" id="ARBA00006275"/>
    </source>
</evidence>
<keyword evidence="5" id="KW-0998">Cell outer membrane</keyword>
<proteinExistence type="inferred from homology"/>
<dbReference type="Pfam" id="PF07980">
    <property type="entry name" value="SusD_RagB"/>
    <property type="match status" value="1"/>
</dbReference>
<comment type="subcellular location">
    <subcellularLocation>
        <location evidence="1">Cell outer membrane</location>
    </subcellularLocation>
</comment>
<keyword evidence="9" id="KW-1185">Reference proteome</keyword>
<feature type="domain" description="RagB/SusD" evidence="6">
    <location>
        <begin position="329"/>
        <end position="578"/>
    </location>
</feature>
<evidence type="ECO:0000256" key="5">
    <source>
        <dbReference type="ARBA" id="ARBA00023237"/>
    </source>
</evidence>
<dbReference type="InterPro" id="IPR011990">
    <property type="entry name" value="TPR-like_helical_dom_sf"/>
</dbReference>
<keyword evidence="3" id="KW-0732">Signal</keyword>
<dbReference type="EMBL" id="AP023322">
    <property type="protein sequence ID" value="BCI63785.1"/>
    <property type="molecule type" value="Genomic_DNA"/>
</dbReference>
<dbReference type="Proteomes" id="UP000594042">
    <property type="component" value="Chromosome"/>
</dbReference>
<evidence type="ECO:0000259" key="7">
    <source>
        <dbReference type="Pfam" id="PF14322"/>
    </source>
</evidence>
<evidence type="ECO:0000259" key="6">
    <source>
        <dbReference type="Pfam" id="PF07980"/>
    </source>
</evidence>
<feature type="domain" description="SusD-like N-terminal" evidence="7">
    <location>
        <begin position="26"/>
        <end position="232"/>
    </location>
</feature>
<dbReference type="Gene3D" id="1.25.40.390">
    <property type="match status" value="1"/>
</dbReference>
<evidence type="ECO:0000256" key="4">
    <source>
        <dbReference type="ARBA" id="ARBA00023136"/>
    </source>
</evidence>
<comment type="similarity">
    <text evidence="2">Belongs to the SusD family.</text>
</comment>
<dbReference type="Pfam" id="PF14322">
    <property type="entry name" value="SusD-like_3"/>
    <property type="match status" value="1"/>
</dbReference>
<dbReference type="KEGG" id="copr:Cop2CBH44_21380"/>
<accession>A0A7G1HVJ8</accession>
<evidence type="ECO:0000313" key="9">
    <source>
        <dbReference type="Proteomes" id="UP000594042"/>
    </source>
</evidence>
<keyword evidence="4" id="KW-0472">Membrane</keyword>
<evidence type="ECO:0000256" key="3">
    <source>
        <dbReference type="ARBA" id="ARBA00022729"/>
    </source>
</evidence>
<protein>
    <submittedName>
        <fullName evidence="8">Membrane protein</fullName>
    </submittedName>
</protein>
<evidence type="ECO:0000313" key="8">
    <source>
        <dbReference type="EMBL" id="BCI63785.1"/>
    </source>
</evidence>
<dbReference type="PROSITE" id="PS51257">
    <property type="entry name" value="PROKAR_LIPOPROTEIN"/>
    <property type="match status" value="1"/>
</dbReference>
<gene>
    <name evidence="8" type="ORF">Cop2CBH44_21380</name>
</gene>
<reference evidence="9" key="1">
    <citation type="submission" date="2020-07" db="EMBL/GenBank/DDBJ databases">
        <title>Complete genome sequencing of Coprobacter sp. strain 2CBH44.</title>
        <authorList>
            <person name="Sakamoto M."/>
            <person name="Murakami T."/>
            <person name="Mori H."/>
        </authorList>
    </citation>
    <scope>NUCLEOTIDE SEQUENCE [LARGE SCALE GENOMIC DNA]</scope>
    <source>
        <strain evidence="9">2CBH44</strain>
    </source>
</reference>
<dbReference type="SUPFAM" id="SSF48452">
    <property type="entry name" value="TPR-like"/>
    <property type="match status" value="1"/>
</dbReference>
<dbReference type="InterPro" id="IPR012944">
    <property type="entry name" value="SusD_RagB_dom"/>
</dbReference>
<name>A0A7G1HVJ8_9BACT</name>
<dbReference type="AlphaFoldDB" id="A0A7G1HVJ8"/>
<evidence type="ECO:0000256" key="1">
    <source>
        <dbReference type="ARBA" id="ARBA00004442"/>
    </source>
</evidence>
<organism evidence="8 9">
    <name type="scientific">Coprobacter secundus subsp. similis</name>
    <dbReference type="NCBI Taxonomy" id="2751153"/>
    <lineage>
        <taxon>Bacteria</taxon>
        <taxon>Pseudomonadati</taxon>
        <taxon>Bacteroidota</taxon>
        <taxon>Bacteroidia</taxon>
        <taxon>Bacteroidales</taxon>
        <taxon>Barnesiellaceae</taxon>
        <taxon>Coprobacter</taxon>
    </lineage>
</organism>